<dbReference type="PANTHER" id="PTHR43434">
    <property type="entry name" value="PHOSPHOGLYCOLATE PHOSPHATASE"/>
    <property type="match status" value="1"/>
</dbReference>
<dbReference type="AlphaFoldDB" id="A0A4U0H8E1"/>
<dbReference type="EMBL" id="SUKA01000001">
    <property type="protein sequence ID" value="TJY68100.1"/>
    <property type="molecule type" value="Genomic_DNA"/>
</dbReference>
<dbReference type="InterPro" id="IPR023214">
    <property type="entry name" value="HAD_sf"/>
</dbReference>
<dbReference type="NCBIfam" id="TIGR01549">
    <property type="entry name" value="HAD-SF-IA-v1"/>
    <property type="match status" value="1"/>
</dbReference>
<dbReference type="InterPro" id="IPR036412">
    <property type="entry name" value="HAD-like_sf"/>
</dbReference>
<dbReference type="PANTHER" id="PTHR43434:SF1">
    <property type="entry name" value="PHOSPHOGLYCOLATE PHOSPHATASE"/>
    <property type="match status" value="1"/>
</dbReference>
<dbReference type="OrthoDB" id="9807630at2"/>
<evidence type="ECO:0000256" key="1">
    <source>
        <dbReference type="ARBA" id="ARBA00000830"/>
    </source>
</evidence>
<dbReference type="RefSeq" id="WP_136818969.1">
    <property type="nucleotide sequence ID" value="NZ_BMJX01000001.1"/>
</dbReference>
<gene>
    <name evidence="5" type="ORF">FAZ19_02230</name>
</gene>
<dbReference type="SFLD" id="SFLDG01135">
    <property type="entry name" value="C1.5.6:_HAD__Beta-PGM__Phospha"/>
    <property type="match status" value="1"/>
</dbReference>
<keyword evidence="6" id="KW-1185">Reference proteome</keyword>
<evidence type="ECO:0000256" key="2">
    <source>
        <dbReference type="ARBA" id="ARBA00004818"/>
    </source>
</evidence>
<reference evidence="5 6" key="1">
    <citation type="submission" date="2019-04" db="EMBL/GenBank/DDBJ databases">
        <title>Sphingobacterium olei sp. nov., isolated from oil-contaminated soil.</title>
        <authorList>
            <person name="Liu B."/>
        </authorList>
    </citation>
    <scope>NUCLEOTIDE SEQUENCE [LARGE SCALE GENOMIC DNA]</scope>
    <source>
        <strain evidence="5 6">Y3L14</strain>
    </source>
</reference>
<name>A0A4U0H8E1_9SPHI</name>
<dbReference type="EC" id="3.1.3.18" evidence="4"/>
<organism evidence="5 6">
    <name type="scientific">Sphingobacterium alkalisoli</name>
    <dbReference type="NCBI Taxonomy" id="1874115"/>
    <lineage>
        <taxon>Bacteria</taxon>
        <taxon>Pseudomonadati</taxon>
        <taxon>Bacteroidota</taxon>
        <taxon>Sphingobacteriia</taxon>
        <taxon>Sphingobacteriales</taxon>
        <taxon>Sphingobacteriaceae</taxon>
        <taxon>Sphingobacterium</taxon>
    </lineage>
</organism>
<dbReference type="GO" id="GO:0005829">
    <property type="term" value="C:cytosol"/>
    <property type="evidence" value="ECO:0007669"/>
    <property type="project" value="TreeGrafter"/>
</dbReference>
<protein>
    <recommendedName>
        <fullName evidence="4">phosphoglycolate phosphatase</fullName>
        <ecNumber evidence="4">3.1.3.18</ecNumber>
    </recommendedName>
</protein>
<proteinExistence type="inferred from homology"/>
<sequence length="214" mass="24198">MKLIIFDLDGTLINTLADLAKSCNHILKAHDFPTHPIDDYKIFVGNGIRKLVERALPESARTDETIDRLKVEFTTYYNLHAKDLTQPYDGIVPLLNALKHEGFKISVASNKYHEAVVHLVDHYFPTIQFDLVLGHRDNHPAKPDPDIVFDTLRRLNVSKADCFYIGDSSVDMQTANCADVTAVGATWGFRTESELREHGADHIIHRPLDLLNII</sequence>
<comment type="caution">
    <text evidence="5">The sequence shown here is derived from an EMBL/GenBank/DDBJ whole genome shotgun (WGS) entry which is preliminary data.</text>
</comment>
<comment type="catalytic activity">
    <reaction evidence="1">
        <text>2-phosphoglycolate + H2O = glycolate + phosphate</text>
        <dbReference type="Rhea" id="RHEA:14369"/>
        <dbReference type="ChEBI" id="CHEBI:15377"/>
        <dbReference type="ChEBI" id="CHEBI:29805"/>
        <dbReference type="ChEBI" id="CHEBI:43474"/>
        <dbReference type="ChEBI" id="CHEBI:58033"/>
        <dbReference type="EC" id="3.1.3.18"/>
    </reaction>
</comment>
<dbReference type="InterPro" id="IPR050155">
    <property type="entry name" value="HAD-like_hydrolase_sf"/>
</dbReference>
<dbReference type="Proteomes" id="UP000309872">
    <property type="component" value="Unassembled WGS sequence"/>
</dbReference>
<dbReference type="GO" id="GO:0008967">
    <property type="term" value="F:phosphoglycolate phosphatase activity"/>
    <property type="evidence" value="ECO:0007669"/>
    <property type="project" value="UniProtKB-EC"/>
</dbReference>
<evidence type="ECO:0000256" key="4">
    <source>
        <dbReference type="ARBA" id="ARBA00013078"/>
    </source>
</evidence>
<comment type="similarity">
    <text evidence="3">Belongs to the HAD-like hydrolase superfamily. CbbY/CbbZ/Gph/YieH family.</text>
</comment>
<dbReference type="SFLD" id="SFLDS00003">
    <property type="entry name" value="Haloacid_Dehalogenase"/>
    <property type="match status" value="1"/>
</dbReference>
<evidence type="ECO:0000256" key="3">
    <source>
        <dbReference type="ARBA" id="ARBA00006171"/>
    </source>
</evidence>
<dbReference type="InterPro" id="IPR023198">
    <property type="entry name" value="PGP-like_dom2"/>
</dbReference>
<dbReference type="Gene3D" id="3.40.50.1000">
    <property type="entry name" value="HAD superfamily/HAD-like"/>
    <property type="match status" value="1"/>
</dbReference>
<accession>A0A4U0H8E1</accession>
<dbReference type="Pfam" id="PF13419">
    <property type="entry name" value="HAD_2"/>
    <property type="match status" value="1"/>
</dbReference>
<keyword evidence="5" id="KW-0378">Hydrolase</keyword>
<dbReference type="InterPro" id="IPR006439">
    <property type="entry name" value="HAD-SF_hydro_IA"/>
</dbReference>
<evidence type="ECO:0000313" key="6">
    <source>
        <dbReference type="Proteomes" id="UP000309872"/>
    </source>
</evidence>
<dbReference type="GO" id="GO:0006281">
    <property type="term" value="P:DNA repair"/>
    <property type="evidence" value="ECO:0007669"/>
    <property type="project" value="TreeGrafter"/>
</dbReference>
<comment type="pathway">
    <text evidence="2">Organic acid metabolism; glycolate biosynthesis; glycolate from 2-phosphoglycolate: step 1/1.</text>
</comment>
<dbReference type="SUPFAM" id="SSF56784">
    <property type="entry name" value="HAD-like"/>
    <property type="match status" value="1"/>
</dbReference>
<dbReference type="InterPro" id="IPR041492">
    <property type="entry name" value="HAD_2"/>
</dbReference>
<dbReference type="Gene3D" id="1.10.150.240">
    <property type="entry name" value="Putative phosphatase, domain 2"/>
    <property type="match status" value="1"/>
</dbReference>
<evidence type="ECO:0000313" key="5">
    <source>
        <dbReference type="EMBL" id="TJY68100.1"/>
    </source>
</evidence>
<dbReference type="SFLD" id="SFLDG01129">
    <property type="entry name" value="C1.5:_HAD__Beta-PGM__Phosphata"/>
    <property type="match status" value="1"/>
</dbReference>